<dbReference type="AlphaFoldDB" id="A0AAV9RJP8"/>
<sequence>MGFFFSPPPQVAFLLDSGFIIPRSHSLPVMLPLENDGPQSCRLSFCACRSFALKAYFVSCSCSMISLASFISTVSWLYFSARSWFSRRSSTTSWLSSSLCFPQCSFSCSISESVSSMRFTRLSSFSLDILLKCFIHLKRRFKSFHKGFTRCVLRCLSLMLVCCDR</sequence>
<protein>
    <submittedName>
        <fullName evidence="1">Uncharacterized protein</fullName>
    </submittedName>
</protein>
<comment type="caution">
    <text evidence="1">The sequence shown here is derived from an EMBL/GenBank/DDBJ whole genome shotgun (WGS) entry which is preliminary data.</text>
</comment>
<dbReference type="Proteomes" id="UP001311232">
    <property type="component" value="Unassembled WGS sequence"/>
</dbReference>
<accession>A0AAV9RJP8</accession>
<evidence type="ECO:0000313" key="2">
    <source>
        <dbReference type="Proteomes" id="UP001311232"/>
    </source>
</evidence>
<organism evidence="1 2">
    <name type="scientific">Crenichthys baileyi</name>
    <name type="common">White River springfish</name>
    <dbReference type="NCBI Taxonomy" id="28760"/>
    <lineage>
        <taxon>Eukaryota</taxon>
        <taxon>Metazoa</taxon>
        <taxon>Chordata</taxon>
        <taxon>Craniata</taxon>
        <taxon>Vertebrata</taxon>
        <taxon>Euteleostomi</taxon>
        <taxon>Actinopterygii</taxon>
        <taxon>Neopterygii</taxon>
        <taxon>Teleostei</taxon>
        <taxon>Neoteleostei</taxon>
        <taxon>Acanthomorphata</taxon>
        <taxon>Ovalentaria</taxon>
        <taxon>Atherinomorphae</taxon>
        <taxon>Cyprinodontiformes</taxon>
        <taxon>Goodeidae</taxon>
        <taxon>Crenichthys</taxon>
    </lineage>
</organism>
<gene>
    <name evidence="1" type="ORF">CRENBAI_014708</name>
</gene>
<dbReference type="EMBL" id="JAHHUM010001759">
    <property type="protein sequence ID" value="KAK5609218.1"/>
    <property type="molecule type" value="Genomic_DNA"/>
</dbReference>
<name>A0AAV9RJP8_9TELE</name>
<proteinExistence type="predicted"/>
<evidence type="ECO:0000313" key="1">
    <source>
        <dbReference type="EMBL" id="KAK5609218.1"/>
    </source>
</evidence>
<keyword evidence="2" id="KW-1185">Reference proteome</keyword>
<reference evidence="1 2" key="1">
    <citation type="submission" date="2021-06" db="EMBL/GenBank/DDBJ databases">
        <authorList>
            <person name="Palmer J.M."/>
        </authorList>
    </citation>
    <scope>NUCLEOTIDE SEQUENCE [LARGE SCALE GENOMIC DNA]</scope>
    <source>
        <strain evidence="1 2">MEX-2019</strain>
        <tissue evidence="1">Muscle</tissue>
    </source>
</reference>